<protein>
    <submittedName>
        <fullName evidence="5">Uncharacterized protein</fullName>
    </submittedName>
</protein>
<dbReference type="GO" id="GO:0005681">
    <property type="term" value="C:spliceosomal complex"/>
    <property type="evidence" value="ECO:0007669"/>
    <property type="project" value="TreeGrafter"/>
</dbReference>
<comment type="caution">
    <text evidence="5">The sequence shown here is derived from an EMBL/GenBank/DDBJ whole genome shotgun (WGS) entry which is preliminary data.</text>
</comment>
<dbReference type="InterPro" id="IPR001748">
    <property type="entry name" value="BUD31"/>
</dbReference>
<evidence type="ECO:0000256" key="4">
    <source>
        <dbReference type="SAM" id="MobiDB-lite"/>
    </source>
</evidence>
<keyword evidence="3" id="KW-0539">Nucleus</keyword>
<sequence>MPAIRSAKTRKAPPDGFDDIEDTLLEFSNKMKDAENASHEGRKKHEMQWPIFQITHQRSRTGTRRESDREVEEAGVREAVLPPVHSDQGDELQQHVHLPCAPQTTEGGSGDRVRELRVSRLLQQ</sequence>
<dbReference type="EMBL" id="NAJQ01000057">
    <property type="protein sequence ID" value="TKA81133.1"/>
    <property type="molecule type" value="Genomic_DNA"/>
</dbReference>
<dbReference type="STRING" id="329884.A0A4U0XZK2"/>
<dbReference type="OrthoDB" id="277109at2759"/>
<feature type="compositionally biased region" description="Basic and acidic residues" evidence="4">
    <location>
        <begin position="63"/>
        <end position="76"/>
    </location>
</feature>
<dbReference type="PANTHER" id="PTHR19411">
    <property type="entry name" value="PROTEIN BUD31-RELATED"/>
    <property type="match status" value="1"/>
</dbReference>
<dbReference type="PANTHER" id="PTHR19411:SF0">
    <property type="entry name" value="PROTEIN BUD31 HOMOLOG"/>
    <property type="match status" value="1"/>
</dbReference>
<evidence type="ECO:0000256" key="3">
    <source>
        <dbReference type="ARBA" id="ARBA00023242"/>
    </source>
</evidence>
<accession>A0A4U0XZK2</accession>
<evidence type="ECO:0000256" key="1">
    <source>
        <dbReference type="ARBA" id="ARBA00004123"/>
    </source>
</evidence>
<organism evidence="5 6">
    <name type="scientific">Friedmanniomyces simplex</name>
    <dbReference type="NCBI Taxonomy" id="329884"/>
    <lineage>
        <taxon>Eukaryota</taxon>
        <taxon>Fungi</taxon>
        <taxon>Dikarya</taxon>
        <taxon>Ascomycota</taxon>
        <taxon>Pezizomycotina</taxon>
        <taxon>Dothideomycetes</taxon>
        <taxon>Dothideomycetidae</taxon>
        <taxon>Mycosphaerellales</taxon>
        <taxon>Teratosphaeriaceae</taxon>
        <taxon>Friedmanniomyces</taxon>
    </lineage>
</organism>
<proteinExistence type="inferred from homology"/>
<dbReference type="GO" id="GO:0000398">
    <property type="term" value="P:mRNA splicing, via spliceosome"/>
    <property type="evidence" value="ECO:0007669"/>
    <property type="project" value="TreeGrafter"/>
</dbReference>
<dbReference type="PRINTS" id="PR00322">
    <property type="entry name" value="G10"/>
</dbReference>
<comment type="subcellular location">
    <subcellularLocation>
        <location evidence="1">Nucleus</location>
    </subcellularLocation>
</comment>
<name>A0A4U0XZK2_9PEZI</name>
<dbReference type="AlphaFoldDB" id="A0A4U0XZK2"/>
<dbReference type="Pfam" id="PF01125">
    <property type="entry name" value="BUD31"/>
    <property type="match status" value="1"/>
</dbReference>
<dbReference type="Proteomes" id="UP000309340">
    <property type="component" value="Unassembled WGS sequence"/>
</dbReference>
<gene>
    <name evidence="5" type="ORF">B0A55_01640</name>
</gene>
<evidence type="ECO:0000313" key="6">
    <source>
        <dbReference type="Proteomes" id="UP000309340"/>
    </source>
</evidence>
<reference evidence="5 6" key="1">
    <citation type="submission" date="2017-03" db="EMBL/GenBank/DDBJ databases">
        <title>Genomes of endolithic fungi from Antarctica.</title>
        <authorList>
            <person name="Coleine C."/>
            <person name="Masonjones S."/>
            <person name="Stajich J.E."/>
        </authorList>
    </citation>
    <scope>NUCLEOTIDE SEQUENCE [LARGE SCALE GENOMIC DNA]</scope>
    <source>
        <strain evidence="5 6">CCFEE 5184</strain>
    </source>
</reference>
<feature type="region of interest" description="Disordered" evidence="4">
    <location>
        <begin position="1"/>
        <end position="20"/>
    </location>
</feature>
<keyword evidence="6" id="KW-1185">Reference proteome</keyword>
<comment type="similarity">
    <text evidence="2">Belongs to the BUD31 (G10) family.</text>
</comment>
<feature type="region of interest" description="Disordered" evidence="4">
    <location>
        <begin position="33"/>
        <end position="95"/>
    </location>
</feature>
<evidence type="ECO:0000256" key="2">
    <source>
        <dbReference type="ARBA" id="ARBA00005287"/>
    </source>
</evidence>
<evidence type="ECO:0000313" key="5">
    <source>
        <dbReference type="EMBL" id="TKA81133.1"/>
    </source>
</evidence>